<dbReference type="GO" id="GO:0016887">
    <property type="term" value="F:ATP hydrolysis activity"/>
    <property type="evidence" value="ECO:0007669"/>
    <property type="project" value="InterPro"/>
</dbReference>
<dbReference type="STRING" id="98403.A0A151GY97"/>
<dbReference type="InParanoid" id="A0A151GY97"/>
<gene>
    <name evidence="3" type="ORF">DCS_03211</name>
</gene>
<comment type="caution">
    <text evidence="3">The sequence shown here is derived from an EMBL/GenBank/DDBJ whole genome shotgun (WGS) entry which is preliminary data.</text>
</comment>
<proteinExistence type="predicted"/>
<keyword evidence="4" id="KW-1185">Reference proteome</keyword>
<feature type="region of interest" description="Disordered" evidence="1">
    <location>
        <begin position="69"/>
        <end position="93"/>
    </location>
</feature>
<dbReference type="InterPro" id="IPR003959">
    <property type="entry name" value="ATPase_AAA_core"/>
</dbReference>
<dbReference type="Pfam" id="PF23232">
    <property type="entry name" value="AAA_lid_13"/>
    <property type="match status" value="1"/>
</dbReference>
<dbReference type="Proteomes" id="UP000076580">
    <property type="component" value="Chromosome 01"/>
</dbReference>
<organism evidence="3 4">
    <name type="scientific">Drechmeria coniospora</name>
    <name type="common">Nematophagous fungus</name>
    <name type="synonym">Meria coniospora</name>
    <dbReference type="NCBI Taxonomy" id="98403"/>
    <lineage>
        <taxon>Eukaryota</taxon>
        <taxon>Fungi</taxon>
        <taxon>Dikarya</taxon>
        <taxon>Ascomycota</taxon>
        <taxon>Pezizomycotina</taxon>
        <taxon>Sordariomycetes</taxon>
        <taxon>Hypocreomycetidae</taxon>
        <taxon>Hypocreales</taxon>
        <taxon>Ophiocordycipitaceae</taxon>
        <taxon>Drechmeria</taxon>
    </lineage>
</organism>
<dbReference type="Gene3D" id="3.40.50.300">
    <property type="entry name" value="P-loop containing nucleotide triphosphate hydrolases"/>
    <property type="match status" value="1"/>
</dbReference>
<reference evidence="3 4" key="1">
    <citation type="journal article" date="2016" name="Sci. Rep.">
        <title>Insights into Adaptations to a Near-Obligate Nematode Endoparasitic Lifestyle from the Finished Genome of Drechmeria coniospora.</title>
        <authorList>
            <person name="Zhang L."/>
            <person name="Zhou Z."/>
            <person name="Guo Q."/>
            <person name="Fokkens L."/>
            <person name="Miskei M."/>
            <person name="Pocsi I."/>
            <person name="Zhang W."/>
            <person name="Chen M."/>
            <person name="Wang L."/>
            <person name="Sun Y."/>
            <person name="Donzelli B.G."/>
            <person name="Gibson D.M."/>
            <person name="Nelson D.R."/>
            <person name="Luo J.G."/>
            <person name="Rep M."/>
            <person name="Liu H."/>
            <person name="Yang S."/>
            <person name="Wang J."/>
            <person name="Krasnoff S.B."/>
            <person name="Xu Y."/>
            <person name="Molnar I."/>
            <person name="Lin M."/>
        </authorList>
    </citation>
    <scope>NUCLEOTIDE SEQUENCE [LARGE SCALE GENOMIC DNA]</scope>
    <source>
        <strain evidence="3 4">ARSEF 6962</strain>
    </source>
</reference>
<dbReference type="PANTHER" id="PTHR46411:SF2">
    <property type="entry name" value="AAA+ ATPASE DOMAIN-CONTAINING PROTEIN"/>
    <property type="match status" value="1"/>
</dbReference>
<feature type="region of interest" description="Disordered" evidence="1">
    <location>
        <begin position="1"/>
        <end position="55"/>
    </location>
</feature>
<feature type="domain" description="AAA+ ATPase" evidence="2">
    <location>
        <begin position="601"/>
        <end position="724"/>
    </location>
</feature>
<name>A0A151GY97_DRECN</name>
<dbReference type="AlphaFoldDB" id="A0A151GY97"/>
<feature type="compositionally biased region" description="Low complexity" evidence="1">
    <location>
        <begin position="151"/>
        <end position="164"/>
    </location>
</feature>
<evidence type="ECO:0000256" key="1">
    <source>
        <dbReference type="SAM" id="MobiDB-lite"/>
    </source>
</evidence>
<dbReference type="Pfam" id="PF00004">
    <property type="entry name" value="AAA"/>
    <property type="match status" value="1"/>
</dbReference>
<dbReference type="InterPro" id="IPR056599">
    <property type="entry name" value="AAA_lid_fung"/>
</dbReference>
<dbReference type="GeneID" id="63715854"/>
<dbReference type="CDD" id="cd19481">
    <property type="entry name" value="RecA-like_protease"/>
    <property type="match status" value="1"/>
</dbReference>
<protein>
    <recommendedName>
        <fullName evidence="2">AAA+ ATPase domain-containing protein</fullName>
    </recommendedName>
</protein>
<feature type="region of interest" description="Disordered" evidence="1">
    <location>
        <begin position="135"/>
        <end position="170"/>
    </location>
</feature>
<evidence type="ECO:0000313" key="4">
    <source>
        <dbReference type="Proteomes" id="UP000076580"/>
    </source>
</evidence>
<evidence type="ECO:0000259" key="2">
    <source>
        <dbReference type="SMART" id="SM00382"/>
    </source>
</evidence>
<dbReference type="InterPro" id="IPR027417">
    <property type="entry name" value="P-loop_NTPase"/>
</dbReference>
<dbReference type="InterPro" id="IPR003593">
    <property type="entry name" value="AAA+_ATPase"/>
</dbReference>
<dbReference type="RefSeq" id="XP_040661418.1">
    <property type="nucleotide sequence ID" value="XM_040800535.1"/>
</dbReference>
<dbReference type="SMART" id="SM00382">
    <property type="entry name" value="AAA"/>
    <property type="match status" value="1"/>
</dbReference>
<sequence length="896" mass="101489">MAPQSEIDSHCEPEMVTEPGDSDGGTEDQRLPLTDDDVETRPEDQPKTATCKTGTLDAVSNPSFMGELPFASHNSPQIGGKGRPQERPTLLPPGWRESLLEGIQGPSVAKLAALVNYVDHLEGMVTRQQRVINREHAVRPIMPQVRRRSSRGATTSDSDTSSSSGDDEKEAAVYREVKICRNGHHGDNLYLEDEGSDSFLKQFASDGPRHAPITYRRVFSKTGSPLRTVLKIHSPVLIEALKETIAVSRSESYQRLFSRKVNLRKPFIMLFQNRRRLMQAADQAEGEKAIHLRLLLKFLQEEMAATWTKLDEIEEGKCRRISFEDSWLLYPPGTTVYVRDAGLWRAYKVDDVWVNHLPIPGLLHMRSYYLCLDDSASRLEPVEAVQYMTPFSGERFVSDFGLIPESHVEGRREMDDFLEARGRTFWGFHGEPAYRQYVGAAWPTTRPSDYVRVIIDYVTASRYPAESTDDYSDSDDEEYCSCSACVRKYARLTSSYPEDALGESNICMKDRWSRSNQTDEPSGQGTRQSPLMFSPCRVWAFSLKHKSWKHVELDNLEPIAVTVDPFSRLVIEDNYKEVIESMVDAYLSNAQFYDIIKGKGRGLIVLLHGGPGTGKTLTAECVAEKKMRPLYMVTCGDLGTDPDKLEMRLQETFIHAVHWKAILLLDEADVFLQERDLYDLKRNALVSVFLRHIEYYDGLLFLTTNRPGQIDEAFHSRIHITLGLPDLDFERQKQVWLIFVRNLRLDENDEANRAKKVELLKFVQQQLESKLREIKGFHMNGRQIRNCIRAAAAIANRKGRSLQKEDIVAVVDLGMQFRVYMTRVNRMSQDERAMALGLRLQHEMEDQDAASRGCCGCDKYCYCSAVAPVAAMRAPTAVAAISAVSTTMSATTIATT</sequence>
<evidence type="ECO:0000313" key="3">
    <source>
        <dbReference type="EMBL" id="KYK62066.1"/>
    </source>
</evidence>
<dbReference type="Pfam" id="PF22942">
    <property type="entry name" value="DUF7025"/>
    <property type="match status" value="1"/>
</dbReference>
<dbReference type="GO" id="GO:0005524">
    <property type="term" value="F:ATP binding"/>
    <property type="evidence" value="ECO:0007669"/>
    <property type="project" value="InterPro"/>
</dbReference>
<dbReference type="EMBL" id="LAYC01000001">
    <property type="protein sequence ID" value="KYK62066.1"/>
    <property type="molecule type" value="Genomic_DNA"/>
</dbReference>
<dbReference type="SUPFAM" id="SSF52540">
    <property type="entry name" value="P-loop containing nucleoside triphosphate hydrolases"/>
    <property type="match status" value="1"/>
</dbReference>
<accession>A0A151GY97</accession>
<dbReference type="InterPro" id="IPR054289">
    <property type="entry name" value="DUF7025"/>
</dbReference>
<dbReference type="PANTHER" id="PTHR46411">
    <property type="entry name" value="FAMILY ATPASE, PUTATIVE-RELATED"/>
    <property type="match status" value="1"/>
</dbReference>